<dbReference type="Proteomes" id="UP001201985">
    <property type="component" value="Unassembled WGS sequence"/>
</dbReference>
<dbReference type="CDD" id="cd06662">
    <property type="entry name" value="SURF1"/>
    <property type="match status" value="1"/>
</dbReference>
<sequence>MTPDPLRARTTGPAAQDAPDLPHSPWLLGVLAVFALLFCAGFVALGQWQLARREWKRELIARVDARVNAQTAPAPGPAEWPRLTAAGAEYRRLQVSGRFIPGRDTLIDTNTERGPGHWVMSPLLTGEGFLLLVNRGFVGGERGFETGPARPVPEAPVTLTGLLRVDEPGGALWRPNDPAAGRWSSRDVGAIARARGLGPQPVAPYFLDAAPSPALPSPPVAGLTMTSFPNNHLIYAVTWYGLAVMTAGGAALVGRHEWRLRRAARAGR</sequence>
<dbReference type="RefSeq" id="WP_120007850.1">
    <property type="nucleotide sequence ID" value="NZ_JALBUU010000004.1"/>
</dbReference>
<dbReference type="EMBL" id="JALBUU010000004">
    <property type="protein sequence ID" value="MCI0753874.1"/>
    <property type="molecule type" value="Genomic_DNA"/>
</dbReference>
<evidence type="ECO:0000313" key="8">
    <source>
        <dbReference type="Proteomes" id="UP001201985"/>
    </source>
</evidence>
<dbReference type="InterPro" id="IPR002994">
    <property type="entry name" value="Surf1/Shy1"/>
</dbReference>
<name>A0ABS9W3L2_9PROT</name>
<feature type="transmembrane region" description="Helical" evidence="6">
    <location>
        <begin position="233"/>
        <end position="253"/>
    </location>
</feature>
<keyword evidence="8" id="KW-1185">Reference proteome</keyword>
<gene>
    <name evidence="7" type="ORF">MON41_08890</name>
</gene>
<evidence type="ECO:0000256" key="5">
    <source>
        <dbReference type="ARBA" id="ARBA00023136"/>
    </source>
</evidence>
<dbReference type="PROSITE" id="PS50895">
    <property type="entry name" value="SURF1"/>
    <property type="match status" value="1"/>
</dbReference>
<proteinExistence type="inferred from homology"/>
<keyword evidence="6" id="KW-1003">Cell membrane</keyword>
<evidence type="ECO:0000256" key="3">
    <source>
        <dbReference type="ARBA" id="ARBA00022692"/>
    </source>
</evidence>
<dbReference type="PANTHER" id="PTHR23427">
    <property type="entry name" value="SURFEIT LOCUS PROTEIN"/>
    <property type="match status" value="1"/>
</dbReference>
<evidence type="ECO:0000256" key="1">
    <source>
        <dbReference type="ARBA" id="ARBA00004370"/>
    </source>
</evidence>
<keyword evidence="3 6" id="KW-0812">Transmembrane</keyword>
<evidence type="ECO:0000256" key="2">
    <source>
        <dbReference type="ARBA" id="ARBA00007165"/>
    </source>
</evidence>
<comment type="caution">
    <text evidence="7">The sequence shown here is derived from an EMBL/GenBank/DDBJ whole genome shotgun (WGS) entry which is preliminary data.</text>
</comment>
<keyword evidence="4 6" id="KW-1133">Transmembrane helix</keyword>
<keyword evidence="5 6" id="KW-0472">Membrane</keyword>
<evidence type="ECO:0000256" key="4">
    <source>
        <dbReference type="ARBA" id="ARBA00022989"/>
    </source>
</evidence>
<comment type="similarity">
    <text evidence="2 6">Belongs to the SURF1 family.</text>
</comment>
<comment type="subcellular location">
    <subcellularLocation>
        <location evidence="6">Cell membrane</location>
        <topology evidence="6">Multi-pass membrane protein</topology>
    </subcellularLocation>
    <subcellularLocation>
        <location evidence="1">Membrane</location>
    </subcellularLocation>
</comment>
<organism evidence="7 8">
    <name type="scientific">Teichococcus vastitatis</name>
    <dbReference type="NCBI Taxonomy" id="2307076"/>
    <lineage>
        <taxon>Bacteria</taxon>
        <taxon>Pseudomonadati</taxon>
        <taxon>Pseudomonadota</taxon>
        <taxon>Alphaproteobacteria</taxon>
        <taxon>Acetobacterales</taxon>
        <taxon>Roseomonadaceae</taxon>
        <taxon>Roseomonas</taxon>
    </lineage>
</organism>
<feature type="transmembrane region" description="Helical" evidence="6">
    <location>
        <begin position="26"/>
        <end position="48"/>
    </location>
</feature>
<protein>
    <recommendedName>
        <fullName evidence="6">SURF1-like protein</fullName>
    </recommendedName>
</protein>
<evidence type="ECO:0000256" key="6">
    <source>
        <dbReference type="RuleBase" id="RU363076"/>
    </source>
</evidence>
<reference evidence="7 8" key="1">
    <citation type="submission" date="2022-03" db="EMBL/GenBank/DDBJ databases">
        <title>Complete genome analysis of Roseomonas KG 17.1 : a prolific producer of plant growth promoters.</title>
        <authorList>
            <person name="Saadouli I."/>
            <person name="Najjari A."/>
            <person name="Mosbah A."/>
            <person name="Ouzari H.I."/>
        </authorList>
    </citation>
    <scope>NUCLEOTIDE SEQUENCE [LARGE SCALE GENOMIC DNA]</scope>
    <source>
        <strain evidence="7 8">KG17-1</strain>
    </source>
</reference>
<accession>A0ABS9W3L2</accession>
<evidence type="ECO:0000313" key="7">
    <source>
        <dbReference type="EMBL" id="MCI0753874.1"/>
    </source>
</evidence>
<dbReference type="InterPro" id="IPR045214">
    <property type="entry name" value="Surf1/Surf4"/>
</dbReference>
<dbReference type="Pfam" id="PF02104">
    <property type="entry name" value="SURF1"/>
    <property type="match status" value="1"/>
</dbReference>
<dbReference type="PANTHER" id="PTHR23427:SF2">
    <property type="entry name" value="SURFEIT LOCUS PROTEIN 1"/>
    <property type="match status" value="1"/>
</dbReference>